<keyword evidence="2" id="KW-1185">Reference proteome</keyword>
<dbReference type="AlphaFoldDB" id="A0A286RAU0"/>
<proteinExistence type="predicted"/>
<accession>A0A286RAU0</accession>
<evidence type="ECO:0000313" key="1">
    <source>
        <dbReference type="EMBL" id="ASV73082.1"/>
    </source>
</evidence>
<evidence type="ECO:0000313" key="2">
    <source>
        <dbReference type="Proteomes" id="UP000215086"/>
    </source>
</evidence>
<protein>
    <submittedName>
        <fullName evidence="1">Uncharacterized protein</fullName>
    </submittedName>
</protein>
<sequence length="39" mass="4714">MARVHVLSGRFVNRPDRLLSFHLHRRKVVKAKAFTEKRR</sequence>
<dbReference type="EMBL" id="CP018477">
    <property type="protein sequence ID" value="ASV73082.1"/>
    <property type="molecule type" value="Genomic_DNA"/>
</dbReference>
<name>A0A286RAU0_9BACT</name>
<reference evidence="1 2" key="1">
    <citation type="journal article" name="Front. Microbiol.">
        <title>Sugar Metabolism of the First Thermophilic Planctomycete Thermogutta terrifontis: Comparative Genomic and Transcriptomic Approaches.</title>
        <authorList>
            <person name="Elcheninov A.G."/>
            <person name="Menzel P."/>
            <person name="Gudbergsdottir S.R."/>
            <person name="Slesarev A.I."/>
            <person name="Kadnikov V.V."/>
            <person name="Krogh A."/>
            <person name="Bonch-Osmolovskaya E.A."/>
            <person name="Peng X."/>
            <person name="Kublanov I.V."/>
        </authorList>
    </citation>
    <scope>NUCLEOTIDE SEQUENCE [LARGE SCALE GENOMIC DNA]</scope>
    <source>
        <strain evidence="1 2">R1</strain>
    </source>
</reference>
<gene>
    <name evidence="1" type="ORF">THTE_0480</name>
</gene>
<organism evidence="1 2">
    <name type="scientific">Thermogutta terrifontis</name>
    <dbReference type="NCBI Taxonomy" id="1331910"/>
    <lineage>
        <taxon>Bacteria</taxon>
        <taxon>Pseudomonadati</taxon>
        <taxon>Planctomycetota</taxon>
        <taxon>Planctomycetia</taxon>
        <taxon>Pirellulales</taxon>
        <taxon>Thermoguttaceae</taxon>
        <taxon>Thermogutta</taxon>
    </lineage>
</organism>
<dbReference type="KEGG" id="ttf:THTE_0480"/>
<dbReference type="Proteomes" id="UP000215086">
    <property type="component" value="Chromosome"/>
</dbReference>